<dbReference type="EMBL" id="FJOG01000025">
    <property type="protein sequence ID" value="CZR64100.1"/>
    <property type="molecule type" value="Genomic_DNA"/>
</dbReference>
<accession>A0A1L7XGD1</accession>
<name>A0A1L7XGD1_9HELO</name>
<protein>
    <submittedName>
        <fullName evidence="2">Uncharacterized protein</fullName>
    </submittedName>
</protein>
<feature type="compositionally biased region" description="Acidic residues" evidence="1">
    <location>
        <begin position="64"/>
        <end position="93"/>
    </location>
</feature>
<sequence>MPQQGPQDSMDIDDHQNVEVVSNDGSDDGNEEDAGNGSDREVEESGDESQTGNDGEVQAGESVNDVELEEESEEPDEEQVEDENNSVYEDPDASTESARTAQAQRTPRQQPKHSGTSIAKQGLDADLHRIAKVARLSTHVNEATESSKRKVALDVLDGLDEEEKFATEANVERKSTKIVKQWQIVAGSRTVSNKQISTKFSRLYRDSRIILTAEYVTDLAKYESDVEDLMRLSAAKDRSYARRSAEDKLAMKVINGLKPAVRKELLERAEALGLEMMKEFIEGKQKTG</sequence>
<proteinExistence type="predicted"/>
<reference evidence="2 3" key="1">
    <citation type="submission" date="2016-03" db="EMBL/GenBank/DDBJ databases">
        <authorList>
            <person name="Ploux O."/>
        </authorList>
    </citation>
    <scope>NUCLEOTIDE SEQUENCE [LARGE SCALE GENOMIC DNA]</scope>
    <source>
        <strain evidence="2 3">UAMH 11012</strain>
    </source>
</reference>
<feature type="compositionally biased region" description="Acidic residues" evidence="1">
    <location>
        <begin position="25"/>
        <end position="34"/>
    </location>
</feature>
<evidence type="ECO:0000313" key="3">
    <source>
        <dbReference type="Proteomes" id="UP000184330"/>
    </source>
</evidence>
<evidence type="ECO:0000256" key="1">
    <source>
        <dbReference type="SAM" id="MobiDB-lite"/>
    </source>
</evidence>
<dbReference type="OrthoDB" id="10591888at2759"/>
<evidence type="ECO:0000313" key="2">
    <source>
        <dbReference type="EMBL" id="CZR64100.1"/>
    </source>
</evidence>
<dbReference type="AlphaFoldDB" id="A0A1L7XGD1"/>
<gene>
    <name evidence="2" type="ORF">PAC_13997</name>
</gene>
<keyword evidence="3" id="KW-1185">Reference proteome</keyword>
<feature type="region of interest" description="Disordered" evidence="1">
    <location>
        <begin position="1"/>
        <end position="123"/>
    </location>
</feature>
<dbReference type="Proteomes" id="UP000184330">
    <property type="component" value="Unassembled WGS sequence"/>
</dbReference>
<organism evidence="2 3">
    <name type="scientific">Phialocephala subalpina</name>
    <dbReference type="NCBI Taxonomy" id="576137"/>
    <lineage>
        <taxon>Eukaryota</taxon>
        <taxon>Fungi</taxon>
        <taxon>Dikarya</taxon>
        <taxon>Ascomycota</taxon>
        <taxon>Pezizomycotina</taxon>
        <taxon>Leotiomycetes</taxon>
        <taxon>Helotiales</taxon>
        <taxon>Mollisiaceae</taxon>
        <taxon>Phialocephala</taxon>
        <taxon>Phialocephala fortinii species complex</taxon>
    </lineage>
</organism>
<feature type="compositionally biased region" description="Low complexity" evidence="1">
    <location>
        <begin position="98"/>
        <end position="109"/>
    </location>
</feature>